<organism evidence="1">
    <name type="scientific">Sesamum latifolium</name>
    <dbReference type="NCBI Taxonomy" id="2727402"/>
    <lineage>
        <taxon>Eukaryota</taxon>
        <taxon>Viridiplantae</taxon>
        <taxon>Streptophyta</taxon>
        <taxon>Embryophyta</taxon>
        <taxon>Tracheophyta</taxon>
        <taxon>Spermatophyta</taxon>
        <taxon>Magnoliopsida</taxon>
        <taxon>eudicotyledons</taxon>
        <taxon>Gunneridae</taxon>
        <taxon>Pentapetalae</taxon>
        <taxon>asterids</taxon>
        <taxon>lamiids</taxon>
        <taxon>Lamiales</taxon>
        <taxon>Pedaliaceae</taxon>
        <taxon>Sesamum</taxon>
    </lineage>
</organism>
<reference evidence="1" key="2">
    <citation type="journal article" date="2024" name="Plant">
        <title>Genomic evolution and insights into agronomic trait innovations of Sesamum species.</title>
        <authorList>
            <person name="Miao H."/>
            <person name="Wang L."/>
            <person name="Qu L."/>
            <person name="Liu H."/>
            <person name="Sun Y."/>
            <person name="Le M."/>
            <person name="Wang Q."/>
            <person name="Wei S."/>
            <person name="Zheng Y."/>
            <person name="Lin W."/>
            <person name="Duan Y."/>
            <person name="Cao H."/>
            <person name="Xiong S."/>
            <person name="Wang X."/>
            <person name="Wei L."/>
            <person name="Li C."/>
            <person name="Ma Q."/>
            <person name="Ju M."/>
            <person name="Zhao R."/>
            <person name="Li G."/>
            <person name="Mu C."/>
            <person name="Tian Q."/>
            <person name="Mei H."/>
            <person name="Zhang T."/>
            <person name="Gao T."/>
            <person name="Zhang H."/>
        </authorList>
    </citation>
    <scope>NUCLEOTIDE SEQUENCE</scope>
    <source>
        <strain evidence="1">KEN1</strain>
    </source>
</reference>
<dbReference type="EMBL" id="JACGWN010000015">
    <property type="protein sequence ID" value="KAL0401673.1"/>
    <property type="molecule type" value="Genomic_DNA"/>
</dbReference>
<proteinExistence type="predicted"/>
<sequence>MAGSDNPKPAYFISDQVQGLKPNSNNLIRYPIKKEQNLGGFILETRLHSSGKRVKRLLEKPIVVATAVDPLPLLLRISSPIVVAAD</sequence>
<protein>
    <submittedName>
        <fullName evidence="1">Uncharacterized protein</fullName>
    </submittedName>
</protein>
<evidence type="ECO:0000313" key="1">
    <source>
        <dbReference type="EMBL" id="KAL0401673.1"/>
    </source>
</evidence>
<dbReference type="AlphaFoldDB" id="A0AAW2TC22"/>
<comment type="caution">
    <text evidence="1">The sequence shown here is derived from an EMBL/GenBank/DDBJ whole genome shotgun (WGS) entry which is preliminary data.</text>
</comment>
<gene>
    <name evidence="1" type="ORF">Slati_4197200</name>
</gene>
<name>A0AAW2TC22_9LAMI</name>
<reference evidence="1" key="1">
    <citation type="submission" date="2020-06" db="EMBL/GenBank/DDBJ databases">
        <authorList>
            <person name="Li T."/>
            <person name="Hu X."/>
            <person name="Zhang T."/>
            <person name="Song X."/>
            <person name="Zhang H."/>
            <person name="Dai N."/>
            <person name="Sheng W."/>
            <person name="Hou X."/>
            <person name="Wei L."/>
        </authorList>
    </citation>
    <scope>NUCLEOTIDE SEQUENCE</scope>
    <source>
        <strain evidence="1">KEN1</strain>
        <tissue evidence="1">Leaf</tissue>
    </source>
</reference>
<accession>A0AAW2TC22</accession>